<dbReference type="AlphaFoldDB" id="A0A3N6RVQ5"/>
<protein>
    <submittedName>
        <fullName evidence="4">Fimbrial biogenesis outer membrane usher protein</fullName>
    </submittedName>
</protein>
<evidence type="ECO:0000256" key="1">
    <source>
        <dbReference type="ARBA" id="ARBA00022729"/>
    </source>
</evidence>
<evidence type="ECO:0000313" key="5">
    <source>
        <dbReference type="Proteomes" id="UP000279457"/>
    </source>
</evidence>
<dbReference type="Pfam" id="PF15976">
    <property type="entry name" value="CooC_C"/>
    <property type="match status" value="1"/>
</dbReference>
<dbReference type="EMBL" id="RHHM01000014">
    <property type="protein sequence ID" value="RQM37038.1"/>
    <property type="molecule type" value="Genomic_DNA"/>
</dbReference>
<dbReference type="OrthoDB" id="6730090at2"/>
<dbReference type="Pfam" id="PF16967">
    <property type="entry name" value="TcfC"/>
    <property type="match status" value="1"/>
</dbReference>
<comment type="caution">
    <text evidence="4">The sequence shown here is derived from an EMBL/GenBank/DDBJ whole genome shotgun (WGS) entry which is preliminary data.</text>
</comment>
<dbReference type="InterPro" id="IPR031917">
    <property type="entry name" value="Pilus_assem_C"/>
</dbReference>
<feature type="domain" description="Pilus assembly protein E-set like" evidence="3">
    <location>
        <begin position="283"/>
        <end position="348"/>
    </location>
</feature>
<name>A0A3N6RVQ5_9GAMM</name>
<evidence type="ECO:0000259" key="2">
    <source>
        <dbReference type="Pfam" id="PF15976"/>
    </source>
</evidence>
<feature type="domain" description="Pilus assembly protein C-terminal" evidence="2">
    <location>
        <begin position="736"/>
        <end position="827"/>
    </location>
</feature>
<dbReference type="InterPro" id="IPR032636">
    <property type="entry name" value="Pilus_assem_E-set-like_dom"/>
</dbReference>
<accession>A0A3N6RVQ5</accession>
<organism evidence="4 5">
    <name type="scientific">Erwinia psidii</name>
    <dbReference type="NCBI Taxonomy" id="69224"/>
    <lineage>
        <taxon>Bacteria</taxon>
        <taxon>Pseudomonadati</taxon>
        <taxon>Pseudomonadota</taxon>
        <taxon>Gammaproteobacteria</taxon>
        <taxon>Enterobacterales</taxon>
        <taxon>Erwiniaceae</taxon>
        <taxon>Erwinia</taxon>
    </lineage>
</organism>
<sequence length="841" mass="91996">MHKSDGVKWIVLTGVVAICITGNAFSSTSLVPVRINNYIVPAIFASALYQGMKVPVFIRYDKSDEIAQSKQKIADALLSLHDGEFQINQITLSDLPDRTALSSEVKNVLEGLKNKRLGKETHLRLSEDASLSLDTKSFYLELTVSEAATSALLLPRTSVLGNSSADHFSNVLNYTFGSYYNQSGGLNNASSYLTADNTSALREHHFNLNGSLYGVGTANPHGGLYRAMYERDFQGRRIALGMVDTWNLQSVASMSALNSSRIYGVSYGNKSNTQREDNTLSLVPVTVFLPAAGEVHVYRDGKLLSIQNFMMGTYEVDTSRLPFGIYNVDVQVVVNGKIVSSRTAQINKTFARDSSVTGNVSWQLFGGVLEYNETSYRKSGDVYYGKKQTWISGVAAATTQPWLSGVTLKSTLYGFDHNVASESEANLAFNDRLSLNQQVLLATDSSWQSISTLNLNVPGGYGSFWGARSFSHAGIHLPLKRSDSFIIGSTANLGKFSHWLGVFSVSRTDNRYNNNRYTNANYSQSVFSNRYISATLNTGIQRYSYDSGKEVNEKYVSASLSLPLSSWLSAGVSSENGNFLANVSVRRHFDNSAINQAGISVSKRINNNERSYASNSAAANGYMSYAAKYNSGTLSATRSSDGGTTVNFSSQGSVGFAENSLTAGQGLQNAGLMVKTGFTDNEKIIAKINGRNYSLSGKDNYISLPSYSEYQIELMNDKNSPDTVDIISSRKSKVVLYPGNIGVITPEVKQLVTVFGRIRRADGSAYINTDIANHIGKTRTDEYGEFAMDVDKRYPVITLINSDGERCEAELDLHSARGAIWIGEVTCIPLERFALRNKGNQ</sequence>
<evidence type="ECO:0000313" key="4">
    <source>
        <dbReference type="EMBL" id="RQM37038.1"/>
    </source>
</evidence>
<keyword evidence="1" id="KW-0732">Signal</keyword>
<keyword evidence="5" id="KW-1185">Reference proteome</keyword>
<reference evidence="4 5" key="1">
    <citation type="submission" date="2018-10" db="EMBL/GenBank/DDBJ databases">
        <title>Draft genome sequence for the type isolate of Erwinia psidii, agent causal of bacterial blight in guava (Psidium guajava) and wilt and die-back of Eucalyptus spp.</title>
        <authorList>
            <person name="Hermenegildo P.S."/>
            <person name="Santos S.A."/>
            <person name="Guimaraes L.M.S."/>
            <person name="Vidigal P.M.P."/>
            <person name="Pereira I.C."/>
            <person name="Badel J.L."/>
            <person name="Alfenas-Zerbini P."/>
            <person name="Ferreira M.A.S.V."/>
            <person name="Alfenas A.C."/>
        </authorList>
    </citation>
    <scope>NUCLEOTIDE SEQUENCE [LARGE SCALE GENOMIC DNA]</scope>
    <source>
        <strain evidence="4 5">IBSBF 435</strain>
    </source>
</reference>
<dbReference type="RefSeq" id="WP_124234157.1">
    <property type="nucleotide sequence ID" value="NZ_RHHM01000014.1"/>
</dbReference>
<gene>
    <name evidence="4" type="ORF">EB241_16625</name>
</gene>
<proteinExistence type="predicted"/>
<evidence type="ECO:0000259" key="3">
    <source>
        <dbReference type="Pfam" id="PF16967"/>
    </source>
</evidence>
<dbReference type="Proteomes" id="UP000279457">
    <property type="component" value="Unassembled WGS sequence"/>
</dbReference>